<sequence length="149" mass="15597">MRLWSHAVGVFVSAVALVATGCGSTAGTPVAETGNEPATSPTTTSTQTTTLQAAPAAPTGAPVGTAVLAVRGGDARVTIRYRINEGPEQTETNVVLPWEKQYDVYEKLETEVSADGGDAELICTITFDGDQLVSFVTEPRPTCSFAYWG</sequence>
<feature type="compositionally biased region" description="Low complexity" evidence="1">
    <location>
        <begin position="37"/>
        <end position="59"/>
    </location>
</feature>
<keyword evidence="2" id="KW-0732">Signal</keyword>
<dbReference type="Gene3D" id="2.60.40.2880">
    <property type="entry name" value="MmpS1-5, C-terminal soluble domain"/>
    <property type="match status" value="1"/>
</dbReference>
<keyword evidence="4" id="KW-1185">Reference proteome</keyword>
<reference evidence="3 4" key="1">
    <citation type="submission" date="2023-08" db="EMBL/GenBank/DDBJ databases">
        <authorList>
            <person name="Folkvardsen B D."/>
            <person name="Norman A."/>
        </authorList>
    </citation>
    <scope>NUCLEOTIDE SEQUENCE [LARGE SCALE GENOMIC DNA]</scope>
    <source>
        <strain evidence="3 4">Mu0053</strain>
    </source>
</reference>
<dbReference type="RefSeq" id="WP_308480127.1">
    <property type="nucleotide sequence ID" value="NZ_OY726397.1"/>
</dbReference>
<organism evidence="3 4">
    <name type="scientific">[Mycobacterium] burgundiense</name>
    <dbReference type="NCBI Taxonomy" id="3064286"/>
    <lineage>
        <taxon>Bacteria</taxon>
        <taxon>Bacillati</taxon>
        <taxon>Actinomycetota</taxon>
        <taxon>Actinomycetes</taxon>
        <taxon>Mycobacteriales</taxon>
        <taxon>Mycobacteriaceae</taxon>
        <taxon>Mycolicibacterium</taxon>
    </lineage>
</organism>
<accession>A0ABN9NS00</accession>
<feature type="chain" id="PRO_5045862850" description="MmpS family membrane protein" evidence="2">
    <location>
        <begin position="22"/>
        <end position="149"/>
    </location>
</feature>
<evidence type="ECO:0000313" key="3">
    <source>
        <dbReference type="EMBL" id="CAJ1510942.1"/>
    </source>
</evidence>
<protein>
    <recommendedName>
        <fullName evidence="5">MmpS family membrane protein</fullName>
    </recommendedName>
</protein>
<dbReference type="InterPro" id="IPR038468">
    <property type="entry name" value="MmpS_C"/>
</dbReference>
<feature type="region of interest" description="Disordered" evidence="1">
    <location>
        <begin position="27"/>
        <end position="59"/>
    </location>
</feature>
<name>A0ABN9NS00_9MYCO</name>
<dbReference type="EMBL" id="OY726397">
    <property type="protein sequence ID" value="CAJ1510942.1"/>
    <property type="molecule type" value="Genomic_DNA"/>
</dbReference>
<dbReference type="PROSITE" id="PS51257">
    <property type="entry name" value="PROKAR_LIPOPROTEIN"/>
    <property type="match status" value="1"/>
</dbReference>
<evidence type="ECO:0000256" key="1">
    <source>
        <dbReference type="SAM" id="MobiDB-lite"/>
    </source>
</evidence>
<evidence type="ECO:0000313" key="4">
    <source>
        <dbReference type="Proteomes" id="UP001190465"/>
    </source>
</evidence>
<evidence type="ECO:0000256" key="2">
    <source>
        <dbReference type="SAM" id="SignalP"/>
    </source>
</evidence>
<evidence type="ECO:0008006" key="5">
    <source>
        <dbReference type="Google" id="ProtNLM"/>
    </source>
</evidence>
<dbReference type="Proteomes" id="UP001190465">
    <property type="component" value="Chromosome"/>
</dbReference>
<gene>
    <name evidence="3" type="ORF">MU0053_004863</name>
</gene>
<feature type="signal peptide" evidence="2">
    <location>
        <begin position="1"/>
        <end position="21"/>
    </location>
</feature>
<proteinExistence type="predicted"/>